<protein>
    <submittedName>
        <fullName evidence="1">Uncharacterized protein</fullName>
    </submittedName>
</protein>
<evidence type="ECO:0000313" key="1">
    <source>
        <dbReference type="EMBL" id="KAL1602825.1"/>
    </source>
</evidence>
<sequence length="179" mass="19150">MLEVREVTEDDSIPVNVVAVMLVAVENGTVELVEEKVVGLSVVEVFQIPVQEVLEMIVPDTAVPLDVRLTLVLAIVAVDDVTFRVLLLGNEVVVEVALAVEVDSAVHEVEGTVEVLLVQVGPVDVKVKVVPGPVPDKLEGIPVELNPVPVLAKDEVMEMEEELLEAVSVTVATLVIVVQ</sequence>
<reference evidence="1 2" key="1">
    <citation type="submission" date="2024-02" db="EMBL/GenBank/DDBJ databases">
        <title>De novo assembly and annotation of 12 fungi associated with fruit tree decline syndrome in Ontario, Canada.</title>
        <authorList>
            <person name="Sulman M."/>
            <person name="Ellouze W."/>
            <person name="Ilyukhin E."/>
        </authorList>
    </citation>
    <scope>NUCLEOTIDE SEQUENCE [LARGE SCALE GENOMIC DNA]</scope>
    <source>
        <strain evidence="1 2">M42-189</strain>
    </source>
</reference>
<organism evidence="1 2">
    <name type="scientific">Paraconiothyrium brasiliense</name>
    <dbReference type="NCBI Taxonomy" id="300254"/>
    <lineage>
        <taxon>Eukaryota</taxon>
        <taxon>Fungi</taxon>
        <taxon>Dikarya</taxon>
        <taxon>Ascomycota</taxon>
        <taxon>Pezizomycotina</taxon>
        <taxon>Dothideomycetes</taxon>
        <taxon>Pleosporomycetidae</taxon>
        <taxon>Pleosporales</taxon>
        <taxon>Massarineae</taxon>
        <taxon>Didymosphaeriaceae</taxon>
        <taxon>Paraconiothyrium</taxon>
    </lineage>
</organism>
<keyword evidence="2" id="KW-1185">Reference proteome</keyword>
<proteinExistence type="predicted"/>
<accession>A0ABR3REF4</accession>
<gene>
    <name evidence="1" type="ORF">SLS60_006246</name>
</gene>
<evidence type="ECO:0000313" key="2">
    <source>
        <dbReference type="Proteomes" id="UP001521785"/>
    </source>
</evidence>
<comment type="caution">
    <text evidence="1">The sequence shown here is derived from an EMBL/GenBank/DDBJ whole genome shotgun (WGS) entry which is preliminary data.</text>
</comment>
<name>A0ABR3REF4_9PLEO</name>
<dbReference type="Proteomes" id="UP001521785">
    <property type="component" value="Unassembled WGS sequence"/>
</dbReference>
<dbReference type="EMBL" id="JAKJXO020000007">
    <property type="protein sequence ID" value="KAL1602825.1"/>
    <property type="molecule type" value="Genomic_DNA"/>
</dbReference>